<dbReference type="EMBL" id="CP000554">
    <property type="protein sequence ID" value="ABM78062.1"/>
    <property type="molecule type" value="Genomic_DNA"/>
</dbReference>
<dbReference type="Gene3D" id="3.40.50.300">
    <property type="entry name" value="P-loop containing nucleotide triphosphate hydrolases"/>
    <property type="match status" value="1"/>
</dbReference>
<dbReference type="KEGG" id="pmf:P9303_13151"/>
<organism evidence="1 2">
    <name type="scientific">Prochlorococcus marinus (strain MIT 9303)</name>
    <dbReference type="NCBI Taxonomy" id="59922"/>
    <lineage>
        <taxon>Bacteria</taxon>
        <taxon>Bacillati</taxon>
        <taxon>Cyanobacteriota</taxon>
        <taxon>Cyanophyceae</taxon>
        <taxon>Synechococcales</taxon>
        <taxon>Prochlorococcaceae</taxon>
        <taxon>Prochlorococcus</taxon>
    </lineage>
</organism>
<dbReference type="Proteomes" id="UP000002274">
    <property type="component" value="Chromosome"/>
</dbReference>
<proteinExistence type="predicted"/>
<dbReference type="InterPro" id="IPR011009">
    <property type="entry name" value="Kinase-like_dom_sf"/>
</dbReference>
<accession>A2C9A2</accession>
<reference evidence="1 2" key="1">
    <citation type="journal article" date="2007" name="PLoS Genet.">
        <title>Patterns and implications of gene gain and loss in the evolution of Prochlorococcus.</title>
        <authorList>
            <person name="Kettler G.C."/>
            <person name="Martiny A.C."/>
            <person name="Huang K."/>
            <person name="Zucker J."/>
            <person name="Coleman M.L."/>
            <person name="Rodrigue S."/>
            <person name="Chen F."/>
            <person name="Lapidus A."/>
            <person name="Ferriera S."/>
            <person name="Johnson J."/>
            <person name="Steglich C."/>
            <person name="Church G.M."/>
            <person name="Richardson P."/>
            <person name="Chisholm S.W."/>
        </authorList>
    </citation>
    <scope>NUCLEOTIDE SEQUENCE [LARGE SCALE GENOMIC DNA]</scope>
    <source>
        <strain evidence="1 2">MIT 9303</strain>
    </source>
</reference>
<protein>
    <submittedName>
        <fullName evidence="1">Uncharacterized protein conserved in bacteria</fullName>
    </submittedName>
</protein>
<dbReference type="Pfam" id="PF13671">
    <property type="entry name" value="AAA_33"/>
    <property type="match status" value="1"/>
</dbReference>
<dbReference type="InterPro" id="IPR052732">
    <property type="entry name" value="Cell-binding_unc_protein"/>
</dbReference>
<evidence type="ECO:0000313" key="2">
    <source>
        <dbReference type="Proteomes" id="UP000002274"/>
    </source>
</evidence>
<name>A2C9A2_PROM3</name>
<dbReference type="PANTHER" id="PTHR43883">
    <property type="entry name" value="SLR0207 PROTEIN"/>
    <property type="match status" value="1"/>
</dbReference>
<sequence length="556" mass="63303">MTTTKQNQPALIQALMKPVAYPHPVKVVELVETHISWVLLTGSYVYKLKKAVHFDFVDATTLKQRLHFCQEELRLNRRLAPDLYLGVTRILESVDGAKVLDENFESNDPSTKGVVDVAVKMRQFPVSRLLSVYLSDGVLKTESLKRLAFELAEFHLSVKTAVADGNFGGFDAVINPVHANLRVLDQLTLPEPLELWLEQHRAWIKSIEPELAFRFKQRLNAGAIRECHGDLHVGNIYLNNDDRLEVFDAIDFNPSLRWIDPISEMAFLVMDFEVHDHQGDAMVILNEWLEQTGDYKALDLWPWYSAYRALVRAKVSGLQWQQLTSQSQNDSVDQQHLQRLLKDLNLYIQRAREVQQTKSAGIVLMHGLSGSGKSYISEQLYQQLPAVRLRSDVERERAFGRRPLHKLLGFEKGSMTSGGITPIFQGDPYRPEVTSWLFDQCLPALTQSCLSSGYTTIVDATFLRERERQRMFVLARQQGCPIAIVACECSDLTAQERIATRMGIGTDPSEADLSVRELQKAWIEPLTTFEQELTVRFTEKTPISIGLERLRVLLNP</sequence>
<dbReference type="PANTHER" id="PTHR43883:SF1">
    <property type="entry name" value="GLUCONOKINASE"/>
    <property type="match status" value="1"/>
</dbReference>
<dbReference type="STRING" id="59922.P9303_13151"/>
<gene>
    <name evidence="1" type="ordered locus">P9303_13151</name>
</gene>
<dbReference type="RefSeq" id="WP_011825960.1">
    <property type="nucleotide sequence ID" value="NC_008820.1"/>
</dbReference>
<dbReference type="SUPFAM" id="SSF56112">
    <property type="entry name" value="Protein kinase-like (PK-like)"/>
    <property type="match status" value="1"/>
</dbReference>
<evidence type="ECO:0000313" key="1">
    <source>
        <dbReference type="EMBL" id="ABM78062.1"/>
    </source>
</evidence>
<dbReference type="InterPro" id="IPR027417">
    <property type="entry name" value="P-loop_NTPase"/>
</dbReference>
<dbReference type="SUPFAM" id="SSF52540">
    <property type="entry name" value="P-loop containing nucleoside triphosphate hydrolases"/>
    <property type="match status" value="1"/>
</dbReference>
<dbReference type="HOGENOM" id="CLU_026771_1_1_3"/>
<dbReference type="AlphaFoldDB" id="A2C9A2"/>
<dbReference type="Gene3D" id="3.90.1200.10">
    <property type="match status" value="1"/>
</dbReference>